<comment type="caution">
    <text evidence="1">The sequence shown here is derived from an EMBL/GenBank/DDBJ whole genome shotgun (WGS) entry which is preliminary data.</text>
</comment>
<dbReference type="InterPro" id="IPR022085">
    <property type="entry name" value="OpdG"/>
</dbReference>
<dbReference type="Pfam" id="PF12311">
    <property type="entry name" value="DUF3632"/>
    <property type="match status" value="1"/>
</dbReference>
<gene>
    <name evidence="1" type="ORF">PCL_08729</name>
</gene>
<dbReference type="PANTHER" id="PTHR38797">
    <property type="entry name" value="NUCLEAR PORE COMPLEX PROTEIN NUP85-RELATED"/>
    <property type="match status" value="1"/>
</dbReference>
<protein>
    <submittedName>
        <fullName evidence="1">Uncharacterized protein</fullName>
    </submittedName>
</protein>
<sequence length="357" mass="40238">MNEEAASNALLLIPYNPALRSAQTCCNLRSKLLLLSFPERIAPRCLIMQLQLFFVLVVTASASPLHLHDGRSRMFRPFRPPGHGGSDAPPRWIIELEALPQYKLLDNLAKKPNASVDDALEEFTALAAAAKTSDVKAPLGVFPWNTWQSLIEIAMRTVPEKQTKMVEFVIQLEKKRMDDAETGEQMRHEGELLWTGLPALGYTVADAWQEFDPKDPKATHYQHDRWENMIALLAQLSAASRANYTSSEVTDVDFSPLATHAFHQAFEESSPTDPIIRTACMWLIYAPTRLWANIQHKRVFNPNHNELVLTMEMWNIWAEGLRKAKQSCRPETCPLVMSAIAKMEIAQGESHVEGAQP</sequence>
<evidence type="ECO:0000313" key="1">
    <source>
        <dbReference type="EMBL" id="PWI73453.1"/>
    </source>
</evidence>
<dbReference type="AlphaFoldDB" id="A0A2U3EG47"/>
<organism evidence="1 2">
    <name type="scientific">Purpureocillium lilacinum</name>
    <name type="common">Paecilomyces lilacinus</name>
    <dbReference type="NCBI Taxonomy" id="33203"/>
    <lineage>
        <taxon>Eukaryota</taxon>
        <taxon>Fungi</taxon>
        <taxon>Dikarya</taxon>
        <taxon>Ascomycota</taxon>
        <taxon>Pezizomycotina</taxon>
        <taxon>Sordariomycetes</taxon>
        <taxon>Hypocreomycetidae</taxon>
        <taxon>Hypocreales</taxon>
        <taxon>Ophiocordycipitaceae</taxon>
        <taxon>Purpureocillium</taxon>
    </lineage>
</organism>
<dbReference type="InterPro" id="IPR053204">
    <property type="entry name" value="Oxopyrrolidines_Biosynth-assoc"/>
</dbReference>
<proteinExistence type="predicted"/>
<accession>A0A2U3EG47</accession>
<evidence type="ECO:0000313" key="2">
    <source>
        <dbReference type="Proteomes" id="UP000245956"/>
    </source>
</evidence>
<name>A0A2U3EG47_PURLI</name>
<dbReference type="EMBL" id="LCWV01000004">
    <property type="protein sequence ID" value="PWI73453.1"/>
    <property type="molecule type" value="Genomic_DNA"/>
</dbReference>
<dbReference type="PANTHER" id="PTHR38797:SF6">
    <property type="match status" value="1"/>
</dbReference>
<reference evidence="1 2" key="1">
    <citation type="journal article" date="2016" name="Front. Microbiol.">
        <title>Genome and transcriptome sequences reveal the specific parasitism of the nematophagous Purpureocillium lilacinum 36-1.</title>
        <authorList>
            <person name="Xie J."/>
            <person name="Li S."/>
            <person name="Mo C."/>
            <person name="Xiao X."/>
            <person name="Peng D."/>
            <person name="Wang G."/>
            <person name="Xiao Y."/>
        </authorList>
    </citation>
    <scope>NUCLEOTIDE SEQUENCE [LARGE SCALE GENOMIC DNA]</scope>
    <source>
        <strain evidence="1 2">36-1</strain>
    </source>
</reference>
<dbReference type="Proteomes" id="UP000245956">
    <property type="component" value="Unassembled WGS sequence"/>
</dbReference>